<dbReference type="AlphaFoldDB" id="A0A0H5D2Q7"/>
<sequence>MMLTRIIASALLAAAGFAAFGAGSAAAQSAREAATPAEFPPASFSGKQYVDSRGCVFIRAGIDGNVTWIPRVTRSRKQLCGFQPTQIAADDAAPKAVIPPTAELITLPEGQRANDPVVADGASVAPSEPVPTPTAPRVVTTTKPQREPALVAKPIPVRTAKASPRRPRPAYNDAYRRDDVPLTILTPNWSSGPCEGASELSRQYINRGSGVRCGPQDGFAGGYGALDANTRVMPKHVYEERQLSRGLSVPDGYRKVWEDDRLNPRRAEMSLRQLEAQSGRQAVVVENGDAVSGASGQIWTRSVPRQGIKQPVNRPVVRLSESRESAGDQDQLVTRLSTRSSPEDGQAPVVARQKYVRAATVSDRAKAEAVAQSLRKRGLPVRLGKVERAGATHQVVLAGPFAGPAAAEAALAKVRSAGYAGARISR</sequence>
<feature type="region of interest" description="Disordered" evidence="1">
    <location>
        <begin position="120"/>
        <end position="139"/>
    </location>
</feature>
<accession>A0A0H5D2Q7</accession>
<evidence type="ECO:0000256" key="1">
    <source>
        <dbReference type="SAM" id="MobiDB-lite"/>
    </source>
</evidence>
<dbReference type="InterPro" id="IPR036680">
    <property type="entry name" value="SPOR-like_sf"/>
</dbReference>
<feature type="chain" id="PRO_5005218086" evidence="2">
    <location>
        <begin position="28"/>
        <end position="426"/>
    </location>
</feature>
<feature type="region of interest" description="Disordered" evidence="1">
    <location>
        <begin position="320"/>
        <end position="347"/>
    </location>
</feature>
<dbReference type="RefSeq" id="WP_050673306.1">
    <property type="nucleotide sequence ID" value="NZ_CVRL01000025.1"/>
</dbReference>
<evidence type="ECO:0000313" key="5">
    <source>
        <dbReference type="Proteomes" id="UP000043764"/>
    </source>
</evidence>
<evidence type="ECO:0000256" key="2">
    <source>
        <dbReference type="SAM" id="SignalP"/>
    </source>
</evidence>
<keyword evidence="2" id="KW-0732">Signal</keyword>
<reference evidence="5" key="1">
    <citation type="submission" date="2015-05" db="EMBL/GenBank/DDBJ databases">
        <authorList>
            <person name="Rodrigo-Torres Lidia"/>
            <person name="Arahal R.David."/>
        </authorList>
    </citation>
    <scope>NUCLEOTIDE SEQUENCE [LARGE SCALE GENOMIC DNA]</scope>
    <source>
        <strain evidence="5">CECT 7321</strain>
    </source>
</reference>
<keyword evidence="5" id="KW-1185">Reference proteome</keyword>
<dbReference type="EMBL" id="CVRL01000025">
    <property type="protein sequence ID" value="CRL11013.1"/>
    <property type="molecule type" value="Genomic_DNA"/>
</dbReference>
<dbReference type="STRING" id="481446.NIT7645_00961"/>
<feature type="compositionally biased region" description="Polar residues" evidence="1">
    <location>
        <begin position="331"/>
        <end position="340"/>
    </location>
</feature>
<evidence type="ECO:0000313" key="4">
    <source>
        <dbReference type="EMBL" id="CRL11013.1"/>
    </source>
</evidence>
<dbReference type="Gene3D" id="3.30.70.1070">
    <property type="entry name" value="Sporulation related repeat"/>
    <property type="match status" value="1"/>
</dbReference>
<dbReference type="PROSITE" id="PS51724">
    <property type="entry name" value="SPOR"/>
    <property type="match status" value="1"/>
</dbReference>
<proteinExistence type="predicted"/>
<name>A0A0H5D2Q7_9RHOB</name>
<feature type="domain" description="SPOR" evidence="3">
    <location>
        <begin position="348"/>
        <end position="426"/>
    </location>
</feature>
<organism evidence="4 5">
    <name type="scientific">Phaeobacter italicus</name>
    <dbReference type="NCBI Taxonomy" id="481446"/>
    <lineage>
        <taxon>Bacteria</taxon>
        <taxon>Pseudomonadati</taxon>
        <taxon>Pseudomonadota</taxon>
        <taxon>Alphaproteobacteria</taxon>
        <taxon>Rhodobacterales</taxon>
        <taxon>Roseobacteraceae</taxon>
        <taxon>Phaeobacter</taxon>
    </lineage>
</organism>
<dbReference type="GO" id="GO:0042834">
    <property type="term" value="F:peptidoglycan binding"/>
    <property type="evidence" value="ECO:0007669"/>
    <property type="project" value="InterPro"/>
</dbReference>
<protein>
    <submittedName>
        <fullName evidence="4">Sporulation related domain protein</fullName>
    </submittedName>
</protein>
<feature type="signal peptide" evidence="2">
    <location>
        <begin position="1"/>
        <end position="27"/>
    </location>
</feature>
<dbReference type="InterPro" id="IPR007730">
    <property type="entry name" value="SPOR-like_dom"/>
</dbReference>
<dbReference type="SUPFAM" id="SSF110997">
    <property type="entry name" value="Sporulation related repeat"/>
    <property type="match status" value="1"/>
</dbReference>
<evidence type="ECO:0000259" key="3">
    <source>
        <dbReference type="PROSITE" id="PS51724"/>
    </source>
</evidence>
<gene>
    <name evidence="4" type="ORF">NIT7321_01862</name>
</gene>
<dbReference type="Proteomes" id="UP000043764">
    <property type="component" value="Unassembled WGS sequence"/>
</dbReference>
<dbReference type="Pfam" id="PF05036">
    <property type="entry name" value="SPOR"/>
    <property type="match status" value="1"/>
</dbReference>